<evidence type="ECO:0000256" key="13">
    <source>
        <dbReference type="SAM" id="Phobius"/>
    </source>
</evidence>
<feature type="region of interest" description="Disordered" evidence="12">
    <location>
        <begin position="408"/>
        <end position="483"/>
    </location>
</feature>
<dbReference type="AlphaFoldDB" id="A0ABD1YBN1"/>
<name>A0ABD1YBN1_9MARC</name>
<evidence type="ECO:0000256" key="5">
    <source>
        <dbReference type="ARBA" id="ARBA00022723"/>
    </source>
</evidence>
<keyword evidence="6 11" id="KW-0863">Zinc-finger</keyword>
<dbReference type="InterPro" id="IPR003892">
    <property type="entry name" value="CUE"/>
</dbReference>
<evidence type="ECO:0000256" key="8">
    <source>
        <dbReference type="ARBA" id="ARBA00022833"/>
    </source>
</evidence>
<evidence type="ECO:0000256" key="11">
    <source>
        <dbReference type="PROSITE-ProRule" id="PRU00175"/>
    </source>
</evidence>
<dbReference type="Pfam" id="PF02845">
    <property type="entry name" value="CUE"/>
    <property type="match status" value="1"/>
</dbReference>
<evidence type="ECO:0000259" key="14">
    <source>
        <dbReference type="PROSITE" id="PS50089"/>
    </source>
</evidence>
<evidence type="ECO:0000256" key="1">
    <source>
        <dbReference type="ARBA" id="ARBA00004141"/>
    </source>
</evidence>
<gene>
    <name evidence="16" type="ORF">R1flu_008306</name>
</gene>
<evidence type="ECO:0000256" key="7">
    <source>
        <dbReference type="ARBA" id="ARBA00022786"/>
    </source>
</evidence>
<dbReference type="FunFam" id="3.30.40.10:FF:000259">
    <property type="entry name" value="E3 ubiquitin protein ligase RIN2"/>
    <property type="match status" value="1"/>
</dbReference>
<comment type="pathway">
    <text evidence="2">Protein modification; protein ubiquitination.</text>
</comment>
<feature type="compositionally biased region" description="Low complexity" evidence="12">
    <location>
        <begin position="426"/>
        <end position="439"/>
    </location>
</feature>
<dbReference type="SUPFAM" id="SSF57850">
    <property type="entry name" value="RING/U-box"/>
    <property type="match status" value="1"/>
</dbReference>
<dbReference type="GO" id="GO:0016740">
    <property type="term" value="F:transferase activity"/>
    <property type="evidence" value="ECO:0007669"/>
    <property type="project" value="UniProtKB-KW"/>
</dbReference>
<keyword evidence="4 13" id="KW-0812">Transmembrane</keyword>
<dbReference type="PROSITE" id="PS51140">
    <property type="entry name" value="CUE"/>
    <property type="match status" value="1"/>
</dbReference>
<dbReference type="InterPro" id="IPR013083">
    <property type="entry name" value="Znf_RING/FYVE/PHD"/>
</dbReference>
<feature type="compositionally biased region" description="Basic and acidic residues" evidence="12">
    <location>
        <begin position="527"/>
        <end position="538"/>
    </location>
</feature>
<dbReference type="Gene3D" id="3.30.40.10">
    <property type="entry name" value="Zinc/RING finger domain, C3HC4 (zinc finger)"/>
    <property type="match status" value="1"/>
</dbReference>
<dbReference type="PANTHER" id="PTHR15067:SF4">
    <property type="entry name" value="E3 UBIQUITIN-PROTEIN LIGASE RNF8"/>
    <property type="match status" value="1"/>
</dbReference>
<feature type="region of interest" description="Disordered" evidence="12">
    <location>
        <begin position="524"/>
        <end position="545"/>
    </location>
</feature>
<evidence type="ECO:0000256" key="3">
    <source>
        <dbReference type="ARBA" id="ARBA00022679"/>
    </source>
</evidence>
<organism evidence="16 17">
    <name type="scientific">Riccia fluitans</name>
    <dbReference type="NCBI Taxonomy" id="41844"/>
    <lineage>
        <taxon>Eukaryota</taxon>
        <taxon>Viridiplantae</taxon>
        <taxon>Streptophyta</taxon>
        <taxon>Embryophyta</taxon>
        <taxon>Marchantiophyta</taxon>
        <taxon>Marchantiopsida</taxon>
        <taxon>Marchantiidae</taxon>
        <taxon>Marchantiales</taxon>
        <taxon>Ricciaceae</taxon>
        <taxon>Riccia</taxon>
    </lineage>
</organism>
<dbReference type="SMART" id="SM00184">
    <property type="entry name" value="RING"/>
    <property type="match status" value="1"/>
</dbReference>
<feature type="domain" description="RING-type" evidence="14">
    <location>
        <begin position="339"/>
        <end position="381"/>
    </location>
</feature>
<dbReference type="InterPro" id="IPR001841">
    <property type="entry name" value="Znf_RING"/>
</dbReference>
<sequence length="598" mass="66132">MATGYGPLLATYTALSMGGLAWRINSALQGAIPEEVHLERRSLDPGDAARIIQSVVKSSVTVAFLANLVINFFLLIALLTKTLFFGQLSLVETQKVVERLINYILFKGIFLTWVVQPELMAITLWFAWFAVLGFLKMFQGLARDRLERLNASPTATVLSHVRVFAVLVLVLLSDMFWMRLCMWLFKDTGTSTFMLLLFEPLSIAFDTLQAVVVHGMQLLDTWQQHNLGISSYMSTMQPSERSAAGAAWEWRGTLVRNWSFAMDIVSLMLALGHCVHIWWLRGVAFQVVDAILFLNLRALLSALSKRIKGFMRLRTAMNTLRGALPDATEEEILAYEDDCAICKEPMARAKRLPCAHLFHLSCLRSWLDQGLAEAYSCPTCRRPLFMGSPSISSSDTQSQRFSEDIGRSFSNALGSRDGQNRPHQPASPGSSSPISSSDPLARQPWNAPVVNLQGSGGRLDPSWSHADPGVAPGEGPSSVGASSGRIGRMQLMMRQLSGSGRGLAQPDDNSRGWWPFGRGESLVGGRSRMDSRELRRQESISTGSRSGEIAPDVVFQMEPRMVAMISLVQEVLPHMPDEVIVQDLRRTNSATATVNNLL</sequence>
<keyword evidence="10 13" id="KW-0472">Membrane</keyword>
<evidence type="ECO:0000256" key="4">
    <source>
        <dbReference type="ARBA" id="ARBA00022692"/>
    </source>
</evidence>
<dbReference type="GO" id="GO:0016020">
    <property type="term" value="C:membrane"/>
    <property type="evidence" value="ECO:0007669"/>
    <property type="project" value="UniProtKB-SubCell"/>
</dbReference>
<dbReference type="Proteomes" id="UP001605036">
    <property type="component" value="Unassembled WGS sequence"/>
</dbReference>
<protein>
    <recommendedName>
        <fullName evidence="18">E3 ubiquitin protein ligase RIN2</fullName>
    </recommendedName>
</protein>
<evidence type="ECO:0000256" key="10">
    <source>
        <dbReference type="ARBA" id="ARBA00023136"/>
    </source>
</evidence>
<dbReference type="SMART" id="SM00546">
    <property type="entry name" value="CUE"/>
    <property type="match status" value="1"/>
</dbReference>
<comment type="caution">
    <text evidence="16">The sequence shown here is derived from an EMBL/GenBank/DDBJ whole genome shotgun (WGS) entry which is preliminary data.</text>
</comment>
<dbReference type="GO" id="GO:0008270">
    <property type="term" value="F:zinc ion binding"/>
    <property type="evidence" value="ECO:0007669"/>
    <property type="project" value="UniProtKB-KW"/>
</dbReference>
<evidence type="ECO:0000256" key="12">
    <source>
        <dbReference type="SAM" id="MobiDB-lite"/>
    </source>
</evidence>
<dbReference type="InterPro" id="IPR057992">
    <property type="entry name" value="TPR_SYVN1_N"/>
</dbReference>
<keyword evidence="9 13" id="KW-1133">Transmembrane helix</keyword>
<keyword evidence="5" id="KW-0479">Metal-binding</keyword>
<evidence type="ECO:0000313" key="17">
    <source>
        <dbReference type="Proteomes" id="UP001605036"/>
    </source>
</evidence>
<comment type="subcellular location">
    <subcellularLocation>
        <location evidence="1">Membrane</location>
        <topology evidence="1">Multi-pass membrane protein</topology>
    </subcellularLocation>
</comment>
<evidence type="ECO:0000256" key="2">
    <source>
        <dbReference type="ARBA" id="ARBA00004906"/>
    </source>
</evidence>
<dbReference type="PANTHER" id="PTHR15067">
    <property type="entry name" value="E3 UBIQUITIN-PROTEIN LIGASE RNF8"/>
    <property type="match status" value="1"/>
</dbReference>
<feature type="domain" description="CUE" evidence="15">
    <location>
        <begin position="560"/>
        <end position="598"/>
    </location>
</feature>
<evidence type="ECO:0000259" key="15">
    <source>
        <dbReference type="PROSITE" id="PS51140"/>
    </source>
</evidence>
<feature type="transmembrane region" description="Helical" evidence="13">
    <location>
        <begin position="60"/>
        <end position="79"/>
    </location>
</feature>
<dbReference type="Gene3D" id="1.10.8.10">
    <property type="entry name" value="DNA helicase RuvA subunit, C-terminal domain"/>
    <property type="match status" value="1"/>
</dbReference>
<keyword evidence="8" id="KW-0862">Zinc</keyword>
<feature type="transmembrane region" description="Helical" evidence="13">
    <location>
        <begin position="163"/>
        <end position="185"/>
    </location>
</feature>
<accession>A0ABD1YBN1</accession>
<proteinExistence type="predicted"/>
<feature type="transmembrane region" description="Helical" evidence="13">
    <location>
        <begin position="260"/>
        <end position="279"/>
    </location>
</feature>
<keyword evidence="17" id="KW-1185">Reference proteome</keyword>
<dbReference type="Pfam" id="PF25563">
    <property type="entry name" value="TPR_SYVN1_N"/>
    <property type="match status" value="1"/>
</dbReference>
<keyword evidence="7" id="KW-0833">Ubl conjugation pathway</keyword>
<dbReference type="CDD" id="cd16455">
    <property type="entry name" value="RING-H2_AMFR"/>
    <property type="match status" value="1"/>
</dbReference>
<dbReference type="Pfam" id="PF13639">
    <property type="entry name" value="zf-RING_2"/>
    <property type="match status" value="1"/>
</dbReference>
<evidence type="ECO:0000313" key="16">
    <source>
        <dbReference type="EMBL" id="KAL2624061.1"/>
    </source>
</evidence>
<dbReference type="PROSITE" id="PS50089">
    <property type="entry name" value="ZF_RING_2"/>
    <property type="match status" value="1"/>
</dbReference>
<evidence type="ECO:0000256" key="9">
    <source>
        <dbReference type="ARBA" id="ARBA00022989"/>
    </source>
</evidence>
<evidence type="ECO:0008006" key="18">
    <source>
        <dbReference type="Google" id="ProtNLM"/>
    </source>
</evidence>
<evidence type="ECO:0000256" key="6">
    <source>
        <dbReference type="ARBA" id="ARBA00022771"/>
    </source>
</evidence>
<dbReference type="EMBL" id="JBHFFA010000005">
    <property type="protein sequence ID" value="KAL2624061.1"/>
    <property type="molecule type" value="Genomic_DNA"/>
</dbReference>
<reference evidence="16 17" key="1">
    <citation type="submission" date="2024-09" db="EMBL/GenBank/DDBJ databases">
        <title>Chromosome-scale assembly of Riccia fluitans.</title>
        <authorList>
            <person name="Paukszto L."/>
            <person name="Sawicki J."/>
            <person name="Karawczyk K."/>
            <person name="Piernik-Szablinska J."/>
            <person name="Szczecinska M."/>
            <person name="Mazdziarz M."/>
        </authorList>
    </citation>
    <scope>NUCLEOTIDE SEQUENCE [LARGE SCALE GENOMIC DNA]</scope>
    <source>
        <strain evidence="16">Rf_01</strain>
        <tissue evidence="16">Aerial parts of the thallus</tissue>
    </source>
</reference>
<feature type="transmembrane region" description="Helical" evidence="13">
    <location>
        <begin position="122"/>
        <end position="142"/>
    </location>
</feature>
<keyword evidence="3" id="KW-0808">Transferase</keyword>
<feature type="transmembrane region" description="Helical" evidence="13">
    <location>
        <begin position="191"/>
        <end position="213"/>
    </location>
</feature>